<feature type="domain" description="DUF4218" evidence="1">
    <location>
        <begin position="2"/>
        <end position="48"/>
    </location>
</feature>
<evidence type="ECO:0000259" key="1">
    <source>
        <dbReference type="Pfam" id="PF13960"/>
    </source>
</evidence>
<comment type="caution">
    <text evidence="2">The sequence shown here is derived from an EMBL/GenBank/DDBJ whole genome shotgun (WGS) entry which is preliminary data.</text>
</comment>
<dbReference type="PANTHER" id="PTHR48258:SF14">
    <property type="entry name" value="OS02G0583300 PROTEIN"/>
    <property type="match status" value="1"/>
</dbReference>
<proteinExistence type="predicted"/>
<name>A0A6L2MVP0_TANCI</name>
<sequence>MNKLKGYVRNKVKPEGSIVEGYVAEEAMTFSSHYFWDVSTKFNRSNRNVDPPPQRVSFRCSNRPEIDTYRSQFKSLFPKKDMKKEFPDSFGSQIHQRHVDSDKDAEVCITSELFALACRPTWTPISINSCVVDGVRYVVHSRDERRTTQNSGICSPGPDEEMYYGQLQ</sequence>
<organism evidence="2">
    <name type="scientific">Tanacetum cinerariifolium</name>
    <name type="common">Dalmatian daisy</name>
    <name type="synonym">Chrysanthemum cinerariifolium</name>
    <dbReference type="NCBI Taxonomy" id="118510"/>
    <lineage>
        <taxon>Eukaryota</taxon>
        <taxon>Viridiplantae</taxon>
        <taxon>Streptophyta</taxon>
        <taxon>Embryophyta</taxon>
        <taxon>Tracheophyta</taxon>
        <taxon>Spermatophyta</taxon>
        <taxon>Magnoliopsida</taxon>
        <taxon>eudicotyledons</taxon>
        <taxon>Gunneridae</taxon>
        <taxon>Pentapetalae</taxon>
        <taxon>asterids</taxon>
        <taxon>campanulids</taxon>
        <taxon>Asterales</taxon>
        <taxon>Asteraceae</taxon>
        <taxon>Asteroideae</taxon>
        <taxon>Anthemideae</taxon>
        <taxon>Anthemidinae</taxon>
        <taxon>Tanacetum</taxon>
    </lineage>
</organism>
<dbReference type="PANTHER" id="PTHR48258">
    <property type="entry name" value="DUF4218 DOMAIN-CONTAINING PROTEIN-RELATED"/>
    <property type="match status" value="1"/>
</dbReference>
<accession>A0A6L2MVP0</accession>
<gene>
    <name evidence="2" type="ORF">Tci_048302</name>
</gene>
<dbReference type="Pfam" id="PF13960">
    <property type="entry name" value="DUF4218"/>
    <property type="match status" value="1"/>
</dbReference>
<protein>
    <recommendedName>
        <fullName evidence="1">DUF4218 domain-containing protein</fullName>
    </recommendedName>
</protein>
<dbReference type="InterPro" id="IPR025452">
    <property type="entry name" value="DUF4218"/>
</dbReference>
<reference evidence="2" key="1">
    <citation type="journal article" date="2019" name="Sci. Rep.">
        <title>Draft genome of Tanacetum cinerariifolium, the natural source of mosquito coil.</title>
        <authorList>
            <person name="Yamashiro T."/>
            <person name="Shiraishi A."/>
            <person name="Satake H."/>
            <person name="Nakayama K."/>
        </authorList>
    </citation>
    <scope>NUCLEOTIDE SEQUENCE</scope>
</reference>
<evidence type="ECO:0000313" key="2">
    <source>
        <dbReference type="EMBL" id="GEU76324.1"/>
    </source>
</evidence>
<dbReference type="EMBL" id="BKCJ010007255">
    <property type="protein sequence ID" value="GEU76324.1"/>
    <property type="molecule type" value="Genomic_DNA"/>
</dbReference>
<dbReference type="AlphaFoldDB" id="A0A6L2MVP0"/>